<evidence type="ECO:0000256" key="2">
    <source>
        <dbReference type="SAM" id="MobiDB-lite"/>
    </source>
</evidence>
<dbReference type="GO" id="GO:0003723">
    <property type="term" value="F:RNA binding"/>
    <property type="evidence" value="ECO:0007669"/>
    <property type="project" value="UniProtKB-UniRule"/>
</dbReference>
<dbReference type="SUPFAM" id="SSF54928">
    <property type="entry name" value="RNA-binding domain, RBD"/>
    <property type="match status" value="1"/>
</dbReference>
<dbReference type="AlphaFoldDB" id="A0A9D4YVI1"/>
<evidence type="ECO:0000313" key="5">
    <source>
        <dbReference type="Proteomes" id="UP001055712"/>
    </source>
</evidence>
<dbReference type="Gene3D" id="3.30.70.330">
    <property type="match status" value="1"/>
</dbReference>
<dbReference type="Pfam" id="PF00076">
    <property type="entry name" value="RRM_1"/>
    <property type="match status" value="1"/>
</dbReference>
<protein>
    <recommendedName>
        <fullName evidence="3">RRM domain-containing protein</fullName>
    </recommendedName>
</protein>
<keyword evidence="1" id="KW-0694">RNA-binding</keyword>
<dbReference type="EMBL" id="SIDB01000009">
    <property type="protein sequence ID" value="KAI3428339.1"/>
    <property type="molecule type" value="Genomic_DNA"/>
</dbReference>
<comment type="caution">
    <text evidence="4">The sequence shown here is derived from an EMBL/GenBank/DDBJ whole genome shotgun (WGS) entry which is preliminary data.</text>
</comment>
<dbReference type="InterPro" id="IPR000504">
    <property type="entry name" value="RRM_dom"/>
</dbReference>
<evidence type="ECO:0000313" key="4">
    <source>
        <dbReference type="EMBL" id="KAI3428339.1"/>
    </source>
</evidence>
<dbReference type="InterPro" id="IPR012677">
    <property type="entry name" value="Nucleotide-bd_a/b_plait_sf"/>
</dbReference>
<feature type="region of interest" description="Disordered" evidence="2">
    <location>
        <begin position="359"/>
        <end position="394"/>
    </location>
</feature>
<dbReference type="PROSITE" id="PS50102">
    <property type="entry name" value="RRM"/>
    <property type="match status" value="1"/>
</dbReference>
<dbReference type="InterPro" id="IPR035979">
    <property type="entry name" value="RBD_domain_sf"/>
</dbReference>
<feature type="region of interest" description="Disordered" evidence="2">
    <location>
        <begin position="276"/>
        <end position="301"/>
    </location>
</feature>
<proteinExistence type="predicted"/>
<accession>A0A9D4YVI1</accession>
<evidence type="ECO:0000259" key="3">
    <source>
        <dbReference type="PROSITE" id="PS50102"/>
    </source>
</evidence>
<dbReference type="OrthoDB" id="266020at2759"/>
<dbReference type="Proteomes" id="UP001055712">
    <property type="component" value="Unassembled WGS sequence"/>
</dbReference>
<name>A0A9D4YVI1_CHLVU</name>
<feature type="region of interest" description="Disordered" evidence="2">
    <location>
        <begin position="170"/>
        <end position="194"/>
    </location>
</feature>
<sequence>MWASSLAAQAAALEPPSAAASLAASALWENQQSVGWNGGVVLPQPQHTSLSQRGSLDAMPWAGPPEPVNPQHLTAAAKIYVQGLPQSLQHPVAVAGLFSPFGDVLDVKLYAAEVRLSGGSAVVRMRGSVQAAAAIAALNGAIPDGGWQQLTVRAAETAEQRSSRITAISGRQSGGAMGPGLAPPSPGMPPTGAAVSCALPPAGPGGAVSAALRRVQSSRGAGGSQGSMHCYTGGVVGARHSADCSSDWVRDNSLSSQRSSMEVGGRHAAATVFNNRCSSDSGSGGEGSGSEELATGEAGASGAGAAGAAGVAASGGSGGGPSSVEAQRMLLEAVLALVGQVEVGQISVAAMRAALENALAAAKSGAEDPPHQANNDAGRVSGSASAVGPWRQAS</sequence>
<reference evidence="4" key="1">
    <citation type="journal article" date="2019" name="Plant J.">
        <title>Chlorella vulgaris genome assembly and annotation reveals the molecular basis for metabolic acclimation to high light conditions.</title>
        <authorList>
            <person name="Cecchin M."/>
            <person name="Marcolungo L."/>
            <person name="Rossato M."/>
            <person name="Girolomoni L."/>
            <person name="Cosentino E."/>
            <person name="Cuine S."/>
            <person name="Li-Beisson Y."/>
            <person name="Delledonne M."/>
            <person name="Ballottari M."/>
        </authorList>
    </citation>
    <scope>NUCLEOTIDE SEQUENCE</scope>
    <source>
        <strain evidence="4">211/11P</strain>
    </source>
</reference>
<keyword evidence="5" id="KW-1185">Reference proteome</keyword>
<dbReference type="SMART" id="SM00360">
    <property type="entry name" value="RRM"/>
    <property type="match status" value="1"/>
</dbReference>
<gene>
    <name evidence="4" type="ORF">D9Q98_006719</name>
</gene>
<evidence type="ECO:0000256" key="1">
    <source>
        <dbReference type="PROSITE-ProRule" id="PRU00176"/>
    </source>
</evidence>
<reference evidence="4" key="2">
    <citation type="submission" date="2020-11" db="EMBL/GenBank/DDBJ databases">
        <authorList>
            <person name="Cecchin M."/>
            <person name="Marcolungo L."/>
            <person name="Rossato M."/>
            <person name="Girolomoni L."/>
            <person name="Cosentino E."/>
            <person name="Cuine S."/>
            <person name="Li-Beisson Y."/>
            <person name="Delledonne M."/>
            <person name="Ballottari M."/>
        </authorList>
    </citation>
    <scope>NUCLEOTIDE SEQUENCE</scope>
    <source>
        <strain evidence="4">211/11P</strain>
        <tissue evidence="4">Whole cell</tissue>
    </source>
</reference>
<feature type="domain" description="RRM" evidence="3">
    <location>
        <begin position="77"/>
        <end position="157"/>
    </location>
</feature>
<organism evidence="4 5">
    <name type="scientific">Chlorella vulgaris</name>
    <name type="common">Green alga</name>
    <dbReference type="NCBI Taxonomy" id="3077"/>
    <lineage>
        <taxon>Eukaryota</taxon>
        <taxon>Viridiplantae</taxon>
        <taxon>Chlorophyta</taxon>
        <taxon>core chlorophytes</taxon>
        <taxon>Trebouxiophyceae</taxon>
        <taxon>Chlorellales</taxon>
        <taxon>Chlorellaceae</taxon>
        <taxon>Chlorella clade</taxon>
        <taxon>Chlorella</taxon>
    </lineage>
</organism>